<gene>
    <name evidence="3" type="ORF">BN4615_P3725</name>
</gene>
<dbReference type="PROSITE" id="PS51186">
    <property type="entry name" value="GNAT"/>
    <property type="match status" value="1"/>
</dbReference>
<dbReference type="EMBL" id="LT559118">
    <property type="protein sequence ID" value="SBO94209.1"/>
    <property type="molecule type" value="Genomic_DNA"/>
</dbReference>
<dbReference type="Pfam" id="PF14542">
    <property type="entry name" value="Acetyltransf_CG"/>
    <property type="match status" value="1"/>
</dbReference>
<dbReference type="AlphaFoldDB" id="A0A1M4E5T6"/>
<dbReference type="PANTHER" id="PTHR31435">
    <property type="entry name" value="PROTEIN NATD1"/>
    <property type="match status" value="1"/>
</dbReference>
<reference evidence="3" key="1">
    <citation type="submission" date="2016-04" db="EMBL/GenBank/DDBJ databases">
        <authorList>
            <person name="Evans L.H."/>
            <person name="Alamgir A."/>
            <person name="Owens N."/>
            <person name="Weber N.D."/>
            <person name="Virtaneva K."/>
            <person name="Barbian K."/>
            <person name="Babar A."/>
            <person name="Rosenke K."/>
        </authorList>
    </citation>
    <scope>NUCLEOTIDE SEQUENCE</scope>
    <source>
        <strain evidence="3">Nono1</strain>
    </source>
</reference>
<organism evidence="3">
    <name type="scientific">Nonomuraea gerenzanensis</name>
    <dbReference type="NCBI Taxonomy" id="93944"/>
    <lineage>
        <taxon>Bacteria</taxon>
        <taxon>Bacillati</taxon>
        <taxon>Actinomycetota</taxon>
        <taxon>Actinomycetes</taxon>
        <taxon>Streptosporangiales</taxon>
        <taxon>Streptosporangiaceae</taxon>
        <taxon>Nonomuraea</taxon>
    </lineage>
</organism>
<dbReference type="RefSeq" id="WP_225273354.1">
    <property type="nucleotide sequence ID" value="NZ_CP084058.1"/>
</dbReference>
<sequence>MTDPTRYASEYPEGKNSLSEDQSVLMDEVIDDPRAPAFDFTVVNDENAGIYEAILDDREIAGLPYDVAGDDRLVLLATSVFPEYRKQGIATELIRRVLDDVRAQGKTVTIMCPVVRAFIDHHPEYTDLVDPEHPGVANGHR</sequence>
<name>A0A1M4E5T6_9ACTN</name>
<dbReference type="PANTHER" id="PTHR31435:SF10">
    <property type="entry name" value="BSR4717 PROTEIN"/>
    <property type="match status" value="1"/>
</dbReference>
<dbReference type="PROSITE" id="PS51729">
    <property type="entry name" value="GNAT_YJDJ"/>
    <property type="match status" value="1"/>
</dbReference>
<proteinExistence type="predicted"/>
<dbReference type="GO" id="GO:0016747">
    <property type="term" value="F:acyltransferase activity, transferring groups other than amino-acyl groups"/>
    <property type="evidence" value="ECO:0007669"/>
    <property type="project" value="InterPro"/>
</dbReference>
<dbReference type="InterPro" id="IPR000182">
    <property type="entry name" value="GNAT_dom"/>
</dbReference>
<dbReference type="InterPro" id="IPR016181">
    <property type="entry name" value="Acyl_CoA_acyltransferase"/>
</dbReference>
<feature type="domain" description="N-acetyltransferase" evidence="1">
    <location>
        <begin position="13"/>
        <end position="141"/>
    </location>
</feature>
<dbReference type="SUPFAM" id="SSF55729">
    <property type="entry name" value="Acyl-CoA N-acyltransferases (Nat)"/>
    <property type="match status" value="1"/>
</dbReference>
<evidence type="ECO:0000259" key="1">
    <source>
        <dbReference type="PROSITE" id="PS51186"/>
    </source>
</evidence>
<feature type="domain" description="N-acetyltransferase" evidence="2">
    <location>
        <begin position="43"/>
        <end position="130"/>
    </location>
</feature>
<accession>A0A1M4E5T6</accession>
<protein>
    <submittedName>
        <fullName evidence="3">Uncharacterized protein</fullName>
    </submittedName>
</protein>
<dbReference type="CDD" id="cd04301">
    <property type="entry name" value="NAT_SF"/>
    <property type="match status" value="1"/>
</dbReference>
<dbReference type="Gene3D" id="3.40.630.30">
    <property type="match status" value="1"/>
</dbReference>
<dbReference type="InterPro" id="IPR031165">
    <property type="entry name" value="GNAT_YJDJ"/>
</dbReference>
<dbReference type="InterPro" id="IPR045057">
    <property type="entry name" value="Gcn5-rel_NAT"/>
</dbReference>
<evidence type="ECO:0000313" key="3">
    <source>
        <dbReference type="EMBL" id="SBO94209.1"/>
    </source>
</evidence>
<evidence type="ECO:0000259" key="2">
    <source>
        <dbReference type="PROSITE" id="PS51729"/>
    </source>
</evidence>